<keyword evidence="3 6" id="KW-0812">Transmembrane</keyword>
<evidence type="ECO:0000313" key="8">
    <source>
        <dbReference type="Proteomes" id="UP000005220"/>
    </source>
</evidence>
<feature type="transmembrane region" description="Helical" evidence="6">
    <location>
        <begin position="390"/>
        <end position="410"/>
    </location>
</feature>
<comment type="subcellular location">
    <subcellularLocation>
        <location evidence="1">Membrane</location>
        <topology evidence="1">Multi-pass membrane protein</topology>
    </subcellularLocation>
</comment>
<feature type="transmembrane region" description="Helical" evidence="6">
    <location>
        <begin position="50"/>
        <end position="67"/>
    </location>
</feature>
<feature type="transmembrane region" description="Helical" evidence="6">
    <location>
        <begin position="485"/>
        <end position="503"/>
    </location>
</feature>
<dbReference type="InterPro" id="IPR004299">
    <property type="entry name" value="MBOAT_fam"/>
</dbReference>
<dbReference type="Proteomes" id="UP000005220">
    <property type="component" value="Chromosome 7"/>
</dbReference>
<evidence type="ECO:0000256" key="6">
    <source>
        <dbReference type="SAM" id="Phobius"/>
    </source>
</evidence>
<evidence type="ECO:0000256" key="4">
    <source>
        <dbReference type="ARBA" id="ARBA00022989"/>
    </source>
</evidence>
<organism evidence="7 8">
    <name type="scientific">Kazachstania africana (strain ATCC 22294 / BCRC 22015 / CBS 2517 / CECT 1963 / NBRC 1671 / NRRL Y-8276)</name>
    <name type="common">Yeast</name>
    <name type="synonym">Kluyveromyces africanus</name>
    <dbReference type="NCBI Taxonomy" id="1071382"/>
    <lineage>
        <taxon>Eukaryota</taxon>
        <taxon>Fungi</taxon>
        <taxon>Dikarya</taxon>
        <taxon>Ascomycota</taxon>
        <taxon>Saccharomycotina</taxon>
        <taxon>Saccharomycetes</taxon>
        <taxon>Saccharomycetales</taxon>
        <taxon>Saccharomycetaceae</taxon>
        <taxon>Kazachstania</taxon>
    </lineage>
</organism>
<reference evidence="7 8" key="1">
    <citation type="journal article" date="2011" name="Proc. Natl. Acad. Sci. U.S.A.">
        <title>Evolutionary erosion of yeast sex chromosomes by mating-type switching accidents.</title>
        <authorList>
            <person name="Gordon J.L."/>
            <person name="Armisen D."/>
            <person name="Proux-Wera E."/>
            <person name="Oheigeartaigh S.S."/>
            <person name="Byrne K.P."/>
            <person name="Wolfe K.H."/>
        </authorList>
    </citation>
    <scope>NUCLEOTIDE SEQUENCE [LARGE SCALE GENOMIC DNA]</scope>
    <source>
        <strain evidence="8">ATCC 22294 / BCRC 22015 / CBS 2517 / CECT 1963 / NBRC 1671 / NRRL Y-8276</strain>
    </source>
</reference>
<feature type="transmembrane region" description="Helical" evidence="6">
    <location>
        <begin position="351"/>
        <end position="370"/>
    </location>
</feature>
<dbReference type="GO" id="GO:0006506">
    <property type="term" value="P:GPI anchor biosynthetic process"/>
    <property type="evidence" value="ECO:0007669"/>
    <property type="project" value="TreeGrafter"/>
</dbReference>
<protein>
    <submittedName>
        <fullName evidence="7">Uncharacterized protein</fullName>
    </submittedName>
</protein>
<dbReference type="AlphaFoldDB" id="H2AXE7"/>
<dbReference type="OrthoDB" id="420606at2759"/>
<dbReference type="GO" id="GO:0015793">
    <property type="term" value="P:glycerol transmembrane transport"/>
    <property type="evidence" value="ECO:0007669"/>
    <property type="project" value="EnsemblFungi"/>
</dbReference>
<gene>
    <name evidence="7" type="primary">KAFR0G00140</name>
    <name evidence="7" type="ORF">KAFR_0G00140</name>
</gene>
<dbReference type="GO" id="GO:0008374">
    <property type="term" value="F:O-acyltransferase activity"/>
    <property type="evidence" value="ECO:0007669"/>
    <property type="project" value="TreeGrafter"/>
</dbReference>
<keyword evidence="4 6" id="KW-1133">Transmembrane helix</keyword>
<keyword evidence="8" id="KW-1185">Reference proteome</keyword>
<dbReference type="GO" id="GO:0005783">
    <property type="term" value="C:endoplasmic reticulum"/>
    <property type="evidence" value="ECO:0007669"/>
    <property type="project" value="TreeGrafter"/>
</dbReference>
<evidence type="ECO:0000256" key="3">
    <source>
        <dbReference type="ARBA" id="ARBA00022692"/>
    </source>
</evidence>
<evidence type="ECO:0000256" key="1">
    <source>
        <dbReference type="ARBA" id="ARBA00004141"/>
    </source>
</evidence>
<dbReference type="InParanoid" id="H2AXE7"/>
<keyword evidence="5 6" id="KW-0472">Membrane</keyword>
<dbReference type="KEGG" id="kaf:KAFR_0G00140"/>
<dbReference type="GeneID" id="13884538"/>
<dbReference type="GO" id="GO:0016020">
    <property type="term" value="C:membrane"/>
    <property type="evidence" value="ECO:0007669"/>
    <property type="project" value="UniProtKB-SubCell"/>
</dbReference>
<feature type="transmembrane region" description="Helical" evidence="6">
    <location>
        <begin position="515"/>
        <end position="538"/>
    </location>
</feature>
<dbReference type="eggNOG" id="KOG3860">
    <property type="taxonomic scope" value="Eukaryota"/>
</dbReference>
<dbReference type="GO" id="GO:0071475">
    <property type="term" value="P:cellular hyperosmotic salinity response"/>
    <property type="evidence" value="ECO:0007669"/>
    <property type="project" value="EnsemblFungi"/>
</dbReference>
<comment type="similarity">
    <text evidence="2">Belongs to the membrane-bound acyltransferase family.</text>
</comment>
<accession>H2AXE7</accession>
<feature type="transmembrane region" description="Helical" evidence="6">
    <location>
        <begin position="140"/>
        <end position="168"/>
    </location>
</feature>
<dbReference type="HOGENOM" id="CLU_021430_1_1_1"/>
<sequence length="592" mass="70237">MFDKLLDNVRYFFSPEALDARIEPDFEFIAANKRNGHISPPLWDTFEFRFYYVGFAIIVPFMFRTVIHVTNESNENYNKFERYLSKGWLFGRKVDHSDIQYKFLREHFFPMLKIIAVYLAIRRATAFISRSITRLRFDSIFGLIFVFGLHGVNAFKIFFHMIIMYATVHVFQSTRPVATVLTWAYGITSLFLNSKFRSYSFGDFSTLLRPLDSLPTGTIKRWDAFYNFALLRLLSYTFDYLENLDNRRRKVTTTRTAYGLDTHVAKRREKWSRNNRSASKKSHNPHKVVTLNERERLVAPLSIEEYNFFNFTSYILYAPLFIAGPIITYNDYIYQSYHTLPSINIKRISIYMLRFIVIVLTMEVFSHYIYVDAASKVMAWEHNTPFELSMIGLFILNITSFKMTIVWRFFRLWALVDGIDAPENMIRLIDNNYSTQGFWRAWHRSYNKWLIRYVYVPLGGSHRRVVACLAIFTFVAIWHDIQLHLLKWGWLIVLSFLPEMILVKSFTSYKHKWWYRYISALGGVINIWIMMIANLFGYCIGYEGTVGMLHDMFCTMSGFVYFVITTYCLGYTVLIMFELREDEKRRGINLKC</sequence>
<feature type="transmembrane region" description="Helical" evidence="6">
    <location>
        <begin position="558"/>
        <end position="577"/>
    </location>
</feature>
<evidence type="ECO:0000256" key="5">
    <source>
        <dbReference type="ARBA" id="ARBA00023136"/>
    </source>
</evidence>
<dbReference type="InterPro" id="IPR051085">
    <property type="entry name" value="MB_O-acyltransferase"/>
</dbReference>
<feature type="transmembrane region" description="Helical" evidence="6">
    <location>
        <begin position="174"/>
        <end position="192"/>
    </location>
</feature>
<dbReference type="Pfam" id="PF03062">
    <property type="entry name" value="MBOAT"/>
    <property type="match status" value="1"/>
</dbReference>
<evidence type="ECO:0000256" key="2">
    <source>
        <dbReference type="ARBA" id="ARBA00010323"/>
    </source>
</evidence>
<dbReference type="PANTHER" id="PTHR13285">
    <property type="entry name" value="ACYLTRANSFERASE"/>
    <property type="match status" value="1"/>
</dbReference>
<name>H2AXE7_KAZAF</name>
<dbReference type="EMBL" id="HE650827">
    <property type="protein sequence ID" value="CCF59047.1"/>
    <property type="molecule type" value="Genomic_DNA"/>
</dbReference>
<dbReference type="PANTHER" id="PTHR13285:SF18">
    <property type="entry name" value="PROTEIN-CYSTEINE N-PALMITOYLTRANSFERASE RASP"/>
    <property type="match status" value="1"/>
</dbReference>
<proteinExistence type="inferred from homology"/>
<dbReference type="STRING" id="1071382.H2AXE7"/>
<dbReference type="RefSeq" id="XP_003958182.1">
    <property type="nucleotide sequence ID" value="XM_003958133.1"/>
</dbReference>
<evidence type="ECO:0000313" key="7">
    <source>
        <dbReference type="EMBL" id="CCF59047.1"/>
    </source>
</evidence>